<dbReference type="Gene3D" id="1.10.760.10">
    <property type="entry name" value="Cytochrome c-like domain"/>
    <property type="match status" value="2"/>
</dbReference>
<organism evidence="8 9">
    <name type="scientific">Terriglobus roseus (strain DSM 18391 / NRRL B-41598 / KBS 63)</name>
    <dbReference type="NCBI Taxonomy" id="926566"/>
    <lineage>
        <taxon>Bacteria</taxon>
        <taxon>Pseudomonadati</taxon>
        <taxon>Acidobacteriota</taxon>
        <taxon>Terriglobia</taxon>
        <taxon>Terriglobales</taxon>
        <taxon>Acidobacteriaceae</taxon>
        <taxon>Terriglobus</taxon>
    </lineage>
</organism>
<dbReference type="PANTHER" id="PTHR33751">
    <property type="entry name" value="CBB3-TYPE CYTOCHROME C OXIDASE SUBUNIT FIXP"/>
    <property type="match status" value="1"/>
</dbReference>
<dbReference type="PANTHER" id="PTHR33751:SF9">
    <property type="entry name" value="CYTOCHROME C4"/>
    <property type="match status" value="1"/>
</dbReference>
<reference evidence="8 9" key="1">
    <citation type="submission" date="2012-06" db="EMBL/GenBank/DDBJ databases">
        <title>Complete genome of Terriglobus roseus DSM 18391.</title>
        <authorList>
            <consortium name="US DOE Joint Genome Institute (JGI-PGF)"/>
            <person name="Lucas S."/>
            <person name="Copeland A."/>
            <person name="Lapidus A."/>
            <person name="Glavina del Rio T."/>
            <person name="Dalin E."/>
            <person name="Tice H."/>
            <person name="Bruce D."/>
            <person name="Goodwin L."/>
            <person name="Pitluck S."/>
            <person name="Peters L."/>
            <person name="Mikhailova N."/>
            <person name="Munk A.C.C."/>
            <person name="Kyrpides N."/>
            <person name="Mavromatis K."/>
            <person name="Ivanova N."/>
            <person name="Brettin T."/>
            <person name="Detter J.C."/>
            <person name="Han C."/>
            <person name="Larimer F."/>
            <person name="Land M."/>
            <person name="Hauser L."/>
            <person name="Markowitz V."/>
            <person name="Cheng J.-F."/>
            <person name="Hugenholtz P."/>
            <person name="Woyke T."/>
            <person name="Wu D."/>
            <person name="Brambilla E."/>
            <person name="Klenk H.-P."/>
            <person name="Eisen J.A."/>
        </authorList>
    </citation>
    <scope>NUCLEOTIDE SEQUENCE [LARGE SCALE GENOMIC DNA]</scope>
    <source>
        <strain evidence="9">DSM 18391 / NRRL B-41598 / KBS 63</strain>
    </source>
</reference>
<dbReference type="InterPro" id="IPR036909">
    <property type="entry name" value="Cyt_c-like_dom_sf"/>
</dbReference>
<evidence type="ECO:0000256" key="4">
    <source>
        <dbReference type="ARBA" id="ARBA00022982"/>
    </source>
</evidence>
<dbReference type="InterPro" id="IPR009056">
    <property type="entry name" value="Cyt_c-like_dom"/>
</dbReference>
<protein>
    <submittedName>
        <fullName evidence="8">Cytochrome c553</fullName>
    </submittedName>
</protein>
<dbReference type="AlphaFoldDB" id="I3ZKD5"/>
<dbReference type="STRING" id="926566.Terro_3489"/>
<dbReference type="GO" id="GO:0009055">
    <property type="term" value="F:electron transfer activity"/>
    <property type="evidence" value="ECO:0007669"/>
    <property type="project" value="InterPro"/>
</dbReference>
<evidence type="ECO:0000256" key="1">
    <source>
        <dbReference type="ARBA" id="ARBA00022448"/>
    </source>
</evidence>
<evidence type="ECO:0000256" key="5">
    <source>
        <dbReference type="ARBA" id="ARBA00023004"/>
    </source>
</evidence>
<dbReference type="eggNOG" id="COG2863">
    <property type="taxonomic scope" value="Bacteria"/>
</dbReference>
<feature type="domain" description="Cytochrome c" evidence="7">
    <location>
        <begin position="183"/>
        <end position="269"/>
    </location>
</feature>
<dbReference type="InterPro" id="IPR050597">
    <property type="entry name" value="Cytochrome_c_Oxidase_Subunit"/>
</dbReference>
<accession>I3ZKD5</accession>
<evidence type="ECO:0000313" key="8">
    <source>
        <dbReference type="EMBL" id="AFL89703.1"/>
    </source>
</evidence>
<keyword evidence="9" id="KW-1185">Reference proteome</keyword>
<evidence type="ECO:0000259" key="7">
    <source>
        <dbReference type="PROSITE" id="PS51007"/>
    </source>
</evidence>
<dbReference type="GO" id="GO:0020037">
    <property type="term" value="F:heme binding"/>
    <property type="evidence" value="ECO:0007669"/>
    <property type="project" value="InterPro"/>
</dbReference>
<dbReference type="PROSITE" id="PS51007">
    <property type="entry name" value="CYTC"/>
    <property type="match status" value="2"/>
</dbReference>
<evidence type="ECO:0000256" key="6">
    <source>
        <dbReference type="PROSITE-ProRule" id="PRU00433"/>
    </source>
</evidence>
<keyword evidence="5 6" id="KW-0408">Iron</keyword>
<name>I3ZKD5_TERRK</name>
<evidence type="ECO:0000256" key="2">
    <source>
        <dbReference type="ARBA" id="ARBA00022617"/>
    </source>
</evidence>
<proteinExistence type="predicted"/>
<dbReference type="KEGG" id="trs:Terro_3489"/>
<dbReference type="EMBL" id="CP003379">
    <property type="protein sequence ID" value="AFL89703.1"/>
    <property type="molecule type" value="Genomic_DNA"/>
</dbReference>
<evidence type="ECO:0000313" key="9">
    <source>
        <dbReference type="Proteomes" id="UP000006056"/>
    </source>
</evidence>
<dbReference type="Pfam" id="PF00034">
    <property type="entry name" value="Cytochrom_C"/>
    <property type="match status" value="1"/>
</dbReference>
<dbReference type="HOGENOM" id="CLU_053855_0_0_0"/>
<keyword evidence="3 6" id="KW-0479">Metal-binding</keyword>
<keyword evidence="4" id="KW-0249">Electron transport</keyword>
<keyword evidence="2 6" id="KW-0349">Heme</keyword>
<dbReference type="SUPFAM" id="SSF46626">
    <property type="entry name" value="Cytochrome c"/>
    <property type="match status" value="2"/>
</dbReference>
<evidence type="ECO:0000256" key="3">
    <source>
        <dbReference type="ARBA" id="ARBA00022723"/>
    </source>
</evidence>
<gene>
    <name evidence="8" type="ordered locus">Terro_3489</name>
</gene>
<keyword evidence="1" id="KW-0813">Transport</keyword>
<dbReference type="Proteomes" id="UP000006056">
    <property type="component" value="Chromosome"/>
</dbReference>
<feature type="domain" description="Cytochrome c" evidence="7">
    <location>
        <begin position="333"/>
        <end position="420"/>
    </location>
</feature>
<sequence>MFCARVCGKTRKLIRSKHLQLLFSAEGNGRTGVAPGSNDSCFQLHMQDVRESLKDATKYVSVERKVSPETRYGGGLDDTCGRILPVKRTLASAVLLLATTVPPPSLGQRALAQTATAPVDPLPVWAYPVLPPVPRNAAAPASQPAEARERHVPGSSAMYTSRQIPDLFTVPDWFPQEHGPMPASVADGRRPDVPSCGHCHLPNGLGRPENASVAGLSESYILQQMEDFKTGARKSSEPRLASVTWMIRLSKSITPEEAKSAAAYFAGLKLTKWIRVIETDRVPLTKVENLMMVVTDAKTTEPIGNRVIEISEDFEQTELRNPHSGFIAYVPKGSLARGRQLVTKAPGAGPACTQCHGTNLKGTAIAPPIAGRSPSQMTRQLIDFQRGNRNGAGAAQMKAPVEKLTTVDIVAITGYLASLEP</sequence>
<dbReference type="GO" id="GO:0046872">
    <property type="term" value="F:metal ion binding"/>
    <property type="evidence" value="ECO:0007669"/>
    <property type="project" value="UniProtKB-KW"/>
</dbReference>